<dbReference type="InterPro" id="IPR013738">
    <property type="entry name" value="Beta_galactosidase_Trimer"/>
</dbReference>
<evidence type="ECO:0000256" key="1">
    <source>
        <dbReference type="ARBA" id="ARBA00001412"/>
    </source>
</evidence>
<dbReference type="CDD" id="cd03143">
    <property type="entry name" value="A4_beta-galactosidase_middle_domain"/>
    <property type="match status" value="1"/>
</dbReference>
<evidence type="ECO:0000259" key="9">
    <source>
        <dbReference type="Pfam" id="PF08532"/>
    </source>
</evidence>
<dbReference type="Gene3D" id="3.40.50.880">
    <property type="match status" value="1"/>
</dbReference>
<keyword evidence="11" id="KW-1185">Reference proteome</keyword>
<comment type="catalytic activity">
    <reaction evidence="1">
        <text>Hydrolysis of terminal non-reducing beta-D-galactose residues in beta-D-galactosides.</text>
        <dbReference type="EC" id="3.2.1.23"/>
    </reaction>
</comment>
<dbReference type="Pfam" id="PF08532">
    <property type="entry name" value="Glyco_hydro_42M"/>
    <property type="match status" value="1"/>
</dbReference>
<reference evidence="10 11" key="1">
    <citation type="submission" date="2019-02" db="EMBL/GenBank/DDBJ databases">
        <title>Kribbella capetownensis sp. nov. and Kribbella speibonae sp. nov., isolated from soil.</title>
        <authorList>
            <person name="Curtis S.M."/>
            <person name="Norton I."/>
            <person name="Everest G.J."/>
            <person name="Meyers P.R."/>
        </authorList>
    </citation>
    <scope>NUCLEOTIDE SEQUENCE [LARGE SCALE GENOMIC DNA]</scope>
    <source>
        <strain evidence="10 11">KCTC 29219</strain>
    </source>
</reference>
<comment type="caution">
    <text evidence="10">The sequence shown here is derived from an EMBL/GenBank/DDBJ whole genome shotgun (WGS) entry which is preliminary data.</text>
</comment>
<name>A0A4R0H4N1_9ACTN</name>
<dbReference type="Pfam" id="PF02449">
    <property type="entry name" value="Glyco_hydro_42"/>
    <property type="match status" value="1"/>
</dbReference>
<sequence length="680" mass="74404">MLPPHVVLGTAYYPEYLPRSLGDRVPTDLDLMAAAGITAIRVGESVWSTWEPRDGVFDLEWIRPVLDGAHDRGIGVILGTPTYAVPPWLQRAHPEIAAERSTGVPVPWGIRQEIDYGQPAFLFHAERVVRRIVERYRDHPAVIGYQVDNEPGVLLAHNASAFSDFVARLRRKYGDVEALNEAWGLTYWSHRLSDWSELWRPDGNSTPSYDLAWRRFQAARTSEFIGWQASLLRGLRRPGQFVTTCLAYDRPAVADVPLTSQLDVAAGNMYVDVQDGLARPASASRLEPGWIGRSVAELFLAADRVYGSRGEPFLVTETNATSIGGSHQNRPPYDGQLRQLAWGMVSRGARMVEYWHWHTIHHGAETFWGGILGHDLEPGRVYREIAAIGAELAAAGSSVVDLTPDVDVAVLWSNESDWAMQCQPPLATPGGIPDKASYRTIVEAFYSGILDAGLRPGVVPVERLEAALSAPVVVAAGLYVASDAVLDRLVSYARDGGHLIVGPRTGYADLEARPRPEVAPPRLREAAGLAYQEFENLEAEMPVSGLAGHATRWAETLLVDDADVLASYEHPTGRRPIVTSKRFGAGRVTYVGTVPDRALVAALYGALYGESRLWAPSVTALSAVNAAGERLWFVHNWSGTAVVVEPPMAVVPLVPVESGQVTLARVELGPWDVRVLKEAQ</sequence>
<proteinExistence type="inferred from homology"/>
<dbReference type="PANTHER" id="PTHR36447">
    <property type="entry name" value="BETA-GALACTOSIDASE GANA"/>
    <property type="match status" value="1"/>
</dbReference>
<dbReference type="EC" id="3.2.1.23" evidence="3"/>
<keyword evidence="5" id="KW-0378">Hydrolase</keyword>
<comment type="similarity">
    <text evidence="2">Belongs to the glycosyl hydrolase 42 family.</text>
</comment>
<dbReference type="InterPro" id="IPR013529">
    <property type="entry name" value="Glyco_hydro_42_N"/>
</dbReference>
<evidence type="ECO:0000256" key="4">
    <source>
        <dbReference type="ARBA" id="ARBA00022723"/>
    </source>
</evidence>
<evidence type="ECO:0000313" key="11">
    <source>
        <dbReference type="Proteomes" id="UP000292346"/>
    </source>
</evidence>
<dbReference type="RefSeq" id="WP_131346408.1">
    <property type="nucleotide sequence ID" value="NZ_SJJZ01000005.1"/>
</dbReference>
<keyword evidence="7" id="KW-0326">Glycosidase</keyword>
<dbReference type="PANTHER" id="PTHR36447:SF2">
    <property type="entry name" value="BETA-GALACTOSIDASE YESZ"/>
    <property type="match status" value="1"/>
</dbReference>
<dbReference type="Gene3D" id="3.20.20.80">
    <property type="entry name" value="Glycosidases"/>
    <property type="match status" value="1"/>
</dbReference>
<keyword evidence="4" id="KW-0479">Metal-binding</keyword>
<evidence type="ECO:0000259" key="8">
    <source>
        <dbReference type="Pfam" id="PF02449"/>
    </source>
</evidence>
<accession>A0A4R0H4N1</accession>
<evidence type="ECO:0000256" key="7">
    <source>
        <dbReference type="ARBA" id="ARBA00023295"/>
    </source>
</evidence>
<evidence type="ECO:0000256" key="3">
    <source>
        <dbReference type="ARBA" id="ARBA00012756"/>
    </source>
</evidence>
<protein>
    <recommendedName>
        <fullName evidence="3">beta-galactosidase</fullName>
        <ecNumber evidence="3">3.2.1.23</ecNumber>
    </recommendedName>
</protein>
<dbReference type="Proteomes" id="UP000292346">
    <property type="component" value="Unassembled WGS sequence"/>
</dbReference>
<dbReference type="InterPro" id="IPR003476">
    <property type="entry name" value="Glyco_hydro_42"/>
</dbReference>
<keyword evidence="6" id="KW-0862">Zinc</keyword>
<gene>
    <name evidence="10" type="ORF">E0H45_36735</name>
</gene>
<dbReference type="GO" id="GO:0046872">
    <property type="term" value="F:metal ion binding"/>
    <property type="evidence" value="ECO:0007669"/>
    <property type="project" value="UniProtKB-KW"/>
</dbReference>
<dbReference type="InterPro" id="IPR017853">
    <property type="entry name" value="GH"/>
</dbReference>
<organism evidence="10 11">
    <name type="scientific">Kribbella soli</name>
    <dbReference type="NCBI Taxonomy" id="1124743"/>
    <lineage>
        <taxon>Bacteria</taxon>
        <taxon>Bacillati</taxon>
        <taxon>Actinomycetota</taxon>
        <taxon>Actinomycetes</taxon>
        <taxon>Propionibacteriales</taxon>
        <taxon>Kribbellaceae</taxon>
        <taxon>Kribbella</taxon>
    </lineage>
</organism>
<dbReference type="GO" id="GO:0004565">
    <property type="term" value="F:beta-galactosidase activity"/>
    <property type="evidence" value="ECO:0007669"/>
    <property type="project" value="UniProtKB-EC"/>
</dbReference>
<evidence type="ECO:0000313" key="10">
    <source>
        <dbReference type="EMBL" id="TCC02589.1"/>
    </source>
</evidence>
<dbReference type="GO" id="GO:0005975">
    <property type="term" value="P:carbohydrate metabolic process"/>
    <property type="evidence" value="ECO:0007669"/>
    <property type="project" value="InterPro"/>
</dbReference>
<dbReference type="GO" id="GO:0009341">
    <property type="term" value="C:beta-galactosidase complex"/>
    <property type="evidence" value="ECO:0007669"/>
    <property type="project" value="InterPro"/>
</dbReference>
<dbReference type="OrthoDB" id="9800974at2"/>
<feature type="domain" description="Glycoside hydrolase family 42 N-terminal" evidence="8">
    <location>
        <begin position="12"/>
        <end position="393"/>
    </location>
</feature>
<evidence type="ECO:0000256" key="2">
    <source>
        <dbReference type="ARBA" id="ARBA00005940"/>
    </source>
</evidence>
<dbReference type="InterPro" id="IPR029062">
    <property type="entry name" value="Class_I_gatase-like"/>
</dbReference>
<feature type="domain" description="Beta-galactosidase trimerisation" evidence="9">
    <location>
        <begin position="407"/>
        <end position="612"/>
    </location>
</feature>
<dbReference type="SUPFAM" id="SSF51445">
    <property type="entry name" value="(Trans)glycosidases"/>
    <property type="match status" value="1"/>
</dbReference>
<dbReference type="AlphaFoldDB" id="A0A4R0H4N1"/>
<evidence type="ECO:0000256" key="6">
    <source>
        <dbReference type="ARBA" id="ARBA00022833"/>
    </source>
</evidence>
<dbReference type="EMBL" id="SJJZ01000005">
    <property type="protein sequence ID" value="TCC02589.1"/>
    <property type="molecule type" value="Genomic_DNA"/>
</dbReference>
<dbReference type="SUPFAM" id="SSF52317">
    <property type="entry name" value="Class I glutamine amidotransferase-like"/>
    <property type="match status" value="1"/>
</dbReference>
<evidence type="ECO:0000256" key="5">
    <source>
        <dbReference type="ARBA" id="ARBA00022801"/>
    </source>
</evidence>